<dbReference type="GO" id="GO:0008143">
    <property type="term" value="F:poly(A) binding"/>
    <property type="evidence" value="ECO:0007669"/>
    <property type="project" value="InterPro"/>
</dbReference>
<evidence type="ECO:0000256" key="8">
    <source>
        <dbReference type="SAM" id="MobiDB-lite"/>
    </source>
</evidence>
<evidence type="ECO:0000313" key="11">
    <source>
        <dbReference type="Proteomes" id="UP000559256"/>
    </source>
</evidence>
<evidence type="ECO:0000256" key="5">
    <source>
        <dbReference type="ARBA" id="ARBA00022771"/>
    </source>
</evidence>
<feature type="region of interest" description="Disordered" evidence="8">
    <location>
        <begin position="436"/>
        <end position="457"/>
    </location>
</feature>
<dbReference type="PANTHER" id="PTHR14738:SF29">
    <property type="entry name" value="ZINC FINGER CCCH DOMAIN-CONTAINING PROTEIN 14"/>
    <property type="match status" value="1"/>
</dbReference>
<dbReference type="AlphaFoldDB" id="A0A8H5CW77"/>
<evidence type="ECO:0000256" key="3">
    <source>
        <dbReference type="ARBA" id="ARBA00022723"/>
    </source>
</evidence>
<dbReference type="Gene3D" id="4.10.1000.30">
    <property type="match status" value="1"/>
</dbReference>
<feature type="compositionally biased region" description="Low complexity" evidence="8">
    <location>
        <begin position="278"/>
        <end position="288"/>
    </location>
</feature>
<proteinExistence type="inferred from homology"/>
<sequence length="601" mass="63336">MPFGLTIGTDRATALQNSIQDELINRGFSPDADPVMAEYITIMIINNKTADQITAELEDLIGADFDRSFTDWLFAEAAKGSPENETSRPATSPSTEQPPPLPTTSNDSSRRVNQTPRNGVYQQAISQALPSSSNKRSASARSPSPNHPNKIRRTDLPTGPRAMQRDGQSNSRSLIDRMSSGPPPGNHQNGLNQRDEIQARIDNIVNSDPSMMMAGGFPAMNGMDMNAMNGMGNPVMLQELMMNQMALMAQITGMINPGQFGGFPVQGMMPGGGDMTMMQNMGMNGFQGAPHGHGQGGRGGRGGRGRGGGDRGRGGAPASVSTPKPEDKSASTSDTQSSSAAVPIVAPTPSATVPAPSATPSTTPALARPAYAVPERPQSPTLCKFGLLCTNAHCRWSHPSPVATPESGVVLSNDPCEQGKDCKDKDCVKAHVSPAVLKPHQSPAPPQQQPPSSSFPPPNTVPCRFGTSCTRPGCTFSHPRQSSNSHYAQPCRFGASCTKATCPFQHPEGRVLPTSFHRGLSTTAPLVTVPNPEPGSIGGPSPHKSVTFNQSGAGIREKLQKQMKEIEEKKSEAEKAVKEAEAAAAASGGKKDDSKPVPIAV</sequence>
<dbReference type="GO" id="GO:0008270">
    <property type="term" value="F:zinc ion binding"/>
    <property type="evidence" value="ECO:0007669"/>
    <property type="project" value="UniProtKB-KW"/>
</dbReference>
<gene>
    <name evidence="10" type="ORF">D9758_006776</name>
</gene>
<feature type="compositionally biased region" description="Low complexity" evidence="8">
    <location>
        <begin position="131"/>
        <end position="144"/>
    </location>
</feature>
<feature type="compositionally biased region" description="Pro residues" evidence="8">
    <location>
        <begin position="442"/>
        <end position="457"/>
    </location>
</feature>
<dbReference type="Pfam" id="PF21803">
    <property type="entry name" value="Nab2-zf4"/>
    <property type="match status" value="1"/>
</dbReference>
<dbReference type="GO" id="GO:0005634">
    <property type="term" value="C:nucleus"/>
    <property type="evidence" value="ECO:0007669"/>
    <property type="project" value="UniProtKB-SubCell"/>
</dbReference>
<dbReference type="InterPro" id="IPR043094">
    <property type="entry name" value="Nab2/ZC3H14_N_sf"/>
</dbReference>
<accession>A0A8H5CW77</accession>
<keyword evidence="6" id="KW-0862">Zinc</keyword>
<dbReference type="InterPro" id="IPR040366">
    <property type="entry name" value="Nab2/ZC3H14"/>
</dbReference>
<reference evidence="10 11" key="1">
    <citation type="journal article" date="2020" name="ISME J.">
        <title>Uncovering the hidden diversity of litter-decomposition mechanisms in mushroom-forming fungi.</title>
        <authorList>
            <person name="Floudas D."/>
            <person name="Bentzer J."/>
            <person name="Ahren D."/>
            <person name="Johansson T."/>
            <person name="Persson P."/>
            <person name="Tunlid A."/>
        </authorList>
    </citation>
    <scope>NUCLEOTIDE SEQUENCE [LARGE SCALE GENOMIC DNA]</scope>
    <source>
        <strain evidence="10 11">CBS 291.85</strain>
    </source>
</reference>
<feature type="compositionally biased region" description="Polar residues" evidence="8">
    <location>
        <begin position="83"/>
        <end position="95"/>
    </location>
</feature>
<feature type="region of interest" description="Disordered" evidence="8">
    <location>
        <begin position="78"/>
        <end position="114"/>
    </location>
</feature>
<evidence type="ECO:0000313" key="10">
    <source>
        <dbReference type="EMBL" id="KAF5348708.1"/>
    </source>
</evidence>
<feature type="domain" description="Nab2 type CCCH zinc finger 4" evidence="9">
    <location>
        <begin position="410"/>
        <end position="431"/>
    </location>
</feature>
<dbReference type="EMBL" id="JAACJM010000085">
    <property type="protein sequence ID" value="KAF5348708.1"/>
    <property type="molecule type" value="Genomic_DNA"/>
</dbReference>
<dbReference type="GO" id="GO:0043488">
    <property type="term" value="P:regulation of mRNA stability"/>
    <property type="evidence" value="ECO:0007669"/>
    <property type="project" value="InterPro"/>
</dbReference>
<feature type="region of interest" description="Disordered" evidence="8">
    <location>
        <begin position="579"/>
        <end position="601"/>
    </location>
</feature>
<feature type="compositionally biased region" description="Polar residues" evidence="8">
    <location>
        <begin position="103"/>
        <end position="114"/>
    </location>
</feature>
<feature type="compositionally biased region" description="Gly residues" evidence="8">
    <location>
        <begin position="291"/>
        <end position="306"/>
    </location>
</feature>
<dbReference type="Gene3D" id="1.10.340.40">
    <property type="entry name" value="Nuclear abundant poly(A) RNA-bind protein 2, N-terminal domain"/>
    <property type="match status" value="1"/>
</dbReference>
<keyword evidence="3" id="KW-0479">Metal-binding</keyword>
<evidence type="ECO:0000256" key="4">
    <source>
        <dbReference type="ARBA" id="ARBA00022737"/>
    </source>
</evidence>
<keyword evidence="4" id="KW-0677">Repeat</keyword>
<dbReference type="Pfam" id="PF14608">
    <property type="entry name" value="zf-CCCH_2"/>
    <property type="match status" value="3"/>
</dbReference>
<dbReference type="GO" id="GO:0005737">
    <property type="term" value="C:cytoplasm"/>
    <property type="evidence" value="ECO:0007669"/>
    <property type="project" value="TreeGrafter"/>
</dbReference>
<organism evidence="10 11">
    <name type="scientific">Tetrapyrgos nigripes</name>
    <dbReference type="NCBI Taxonomy" id="182062"/>
    <lineage>
        <taxon>Eukaryota</taxon>
        <taxon>Fungi</taxon>
        <taxon>Dikarya</taxon>
        <taxon>Basidiomycota</taxon>
        <taxon>Agaricomycotina</taxon>
        <taxon>Agaricomycetes</taxon>
        <taxon>Agaricomycetidae</taxon>
        <taxon>Agaricales</taxon>
        <taxon>Marasmiineae</taxon>
        <taxon>Marasmiaceae</taxon>
        <taxon>Tetrapyrgos</taxon>
    </lineage>
</organism>
<evidence type="ECO:0000256" key="7">
    <source>
        <dbReference type="ARBA" id="ARBA00023242"/>
    </source>
</evidence>
<name>A0A8H5CW77_9AGAR</name>
<protein>
    <recommendedName>
        <fullName evidence="9">Nab2 type CCCH zinc finger 4 domain-containing protein</fullName>
    </recommendedName>
</protein>
<keyword evidence="5" id="KW-0863">Zinc-finger</keyword>
<dbReference type="Proteomes" id="UP000559256">
    <property type="component" value="Unassembled WGS sequence"/>
</dbReference>
<feature type="region of interest" description="Disordered" evidence="8">
    <location>
        <begin position="127"/>
        <end position="191"/>
    </location>
</feature>
<keyword evidence="7" id="KW-0539">Nucleus</keyword>
<keyword evidence="11" id="KW-1185">Reference proteome</keyword>
<dbReference type="InterPro" id="IPR049017">
    <property type="entry name" value="Nab2_Znf4"/>
</dbReference>
<feature type="region of interest" description="Disordered" evidence="8">
    <location>
        <begin position="278"/>
        <end position="366"/>
    </location>
</feature>
<comment type="caution">
    <text evidence="10">The sequence shown here is derived from an EMBL/GenBank/DDBJ whole genome shotgun (WGS) entry which is preliminary data.</text>
</comment>
<dbReference type="Gene3D" id="4.10.1000.40">
    <property type="match status" value="1"/>
</dbReference>
<dbReference type="PANTHER" id="PTHR14738">
    <property type="entry name" value="ZINC FINGER CCCH DOMAIN-CONTAINING PROTEIN 14"/>
    <property type="match status" value="1"/>
</dbReference>
<evidence type="ECO:0000259" key="9">
    <source>
        <dbReference type="Pfam" id="PF21803"/>
    </source>
</evidence>
<evidence type="ECO:0000256" key="1">
    <source>
        <dbReference type="ARBA" id="ARBA00004123"/>
    </source>
</evidence>
<feature type="compositionally biased region" description="Low complexity" evidence="8">
    <location>
        <begin position="330"/>
        <end position="365"/>
    </location>
</feature>
<comment type="subcellular location">
    <subcellularLocation>
        <location evidence="1">Nucleus</location>
    </subcellularLocation>
</comment>
<dbReference type="OrthoDB" id="438553at2759"/>
<comment type="similarity">
    <text evidence="2">Belongs to the ZC3H14 family.</text>
</comment>
<evidence type="ECO:0000256" key="2">
    <source>
        <dbReference type="ARBA" id="ARBA00008423"/>
    </source>
</evidence>
<evidence type="ECO:0000256" key="6">
    <source>
        <dbReference type="ARBA" id="ARBA00022833"/>
    </source>
</evidence>